<dbReference type="FunFam" id="2.40.30.170:FF:000003">
    <property type="entry name" value="Multidrug resistance protein A"/>
    <property type="match status" value="1"/>
</dbReference>
<keyword evidence="6" id="KW-0812">Transmembrane</keyword>
<comment type="subcellular location">
    <subcellularLocation>
        <location evidence="1">Cell inner membrane</location>
        <topology evidence="1">Single-pass membrane protein</topology>
    </subcellularLocation>
</comment>
<evidence type="ECO:0000256" key="1">
    <source>
        <dbReference type="ARBA" id="ARBA00004377"/>
    </source>
</evidence>
<sequence length="383" mass="40746">MNDQTKPAGNGKRKAALVALGGVTVLAAAAWGAYYFSVAQYFEETDDAYVNGNLVQLNAQISGTVTGINADDTQIVRSGDSVVKLDGADTRIELQRSEAALAQAVQQVSTLYVNNSVFKAQIAQRQAELARAEDDLKRRLTADQAGAVSAEDLGHARDAVKERKAALATAEQQLASNRTQTAQQQISEHPNVLAAAARVRADYLAYARANVPAPVTGYVAKRSVQLGQRVAAGSPLMAIVPLDGVWVDANFKESQMKAVHIGQPVALHADLYGKDVTYHGKVIGFSAGTGSAFAVLPAQNATGNWIKVVQRLPVRVALDPKELKDHPLRLGLSMAVEVDTHGRQGSQLLAAVNSTFQTSVFDHYGKEADAEIAGIIARNQVAN</sequence>
<dbReference type="Proteomes" id="UP001162889">
    <property type="component" value="Unassembled WGS sequence"/>
</dbReference>
<reference evidence="10" key="1">
    <citation type="submission" date="2021-07" db="EMBL/GenBank/DDBJ databases">
        <title>Characterization of violacein-producing bacteria and related species.</title>
        <authorList>
            <person name="Wilson H.S."/>
            <person name="De Leon M.E."/>
        </authorList>
    </citation>
    <scope>NUCLEOTIDE SEQUENCE</scope>
    <source>
        <strain evidence="10">HSC-15S17</strain>
    </source>
</reference>
<dbReference type="EMBL" id="JALJZU010000032">
    <property type="protein sequence ID" value="MCP2012785.1"/>
    <property type="molecule type" value="Genomic_DNA"/>
</dbReference>
<dbReference type="InterPro" id="IPR058633">
    <property type="entry name" value="EmrA/FarA_HH"/>
</dbReference>
<evidence type="ECO:0000313" key="11">
    <source>
        <dbReference type="EMBL" id="MCP2012785.1"/>
    </source>
</evidence>
<dbReference type="PANTHER" id="PTHR30386:SF19">
    <property type="entry name" value="MULTIDRUG EXPORT PROTEIN EMRA-RELATED"/>
    <property type="match status" value="1"/>
</dbReference>
<evidence type="ECO:0000313" key="10">
    <source>
        <dbReference type="EMBL" id="MBV6325641.1"/>
    </source>
</evidence>
<evidence type="ECO:0000256" key="8">
    <source>
        <dbReference type="ARBA" id="ARBA00023136"/>
    </source>
</evidence>
<dbReference type="EMBL" id="JAHTGR010000042">
    <property type="protein sequence ID" value="MBV6325641.1"/>
    <property type="molecule type" value="Genomic_DNA"/>
</dbReference>
<dbReference type="Pfam" id="PF25885">
    <property type="entry name" value="HH_EMRA"/>
    <property type="match status" value="1"/>
</dbReference>
<dbReference type="RefSeq" id="WP_217946552.1">
    <property type="nucleotide sequence ID" value="NZ_JAHTGR010000042.1"/>
</dbReference>
<dbReference type="GO" id="GO:1990961">
    <property type="term" value="P:xenobiotic detoxification by transmembrane export across the plasma membrane"/>
    <property type="evidence" value="ECO:0007669"/>
    <property type="project" value="UniProtKB-ARBA"/>
</dbReference>
<name>A0AA41HK77_9BURK</name>
<comment type="similarity">
    <text evidence="2">Belongs to the membrane fusion protein (MFP) (TC 8.A.1) family.</text>
</comment>
<dbReference type="GO" id="GO:0015721">
    <property type="term" value="P:bile acid and bile salt transport"/>
    <property type="evidence" value="ECO:0007669"/>
    <property type="project" value="UniProtKB-ARBA"/>
</dbReference>
<evidence type="ECO:0000256" key="3">
    <source>
        <dbReference type="ARBA" id="ARBA00022448"/>
    </source>
</evidence>
<protein>
    <submittedName>
        <fullName evidence="10">HlyD family efflux transporter periplasmic adaptor subunit</fullName>
    </submittedName>
    <submittedName>
        <fullName evidence="11">Membrane fusion protein (Multidrug efflux system)</fullName>
    </submittedName>
</protein>
<keyword evidence="8" id="KW-0472">Membrane</keyword>
<evidence type="ECO:0000313" key="12">
    <source>
        <dbReference type="Proteomes" id="UP001155901"/>
    </source>
</evidence>
<dbReference type="Proteomes" id="UP001155901">
    <property type="component" value="Unassembled WGS sequence"/>
</dbReference>
<reference evidence="11" key="2">
    <citation type="submission" date="2022-03" db="EMBL/GenBank/DDBJ databases">
        <title>Genome Encyclopedia of Bacteria and Archaea VI: Functional Genomics of Type Strains.</title>
        <authorList>
            <person name="Whitman W."/>
        </authorList>
    </citation>
    <scope>NUCLEOTIDE SEQUENCE</scope>
    <source>
        <strain evidence="11">HSC-15S17</strain>
    </source>
</reference>
<evidence type="ECO:0000313" key="13">
    <source>
        <dbReference type="Proteomes" id="UP001162889"/>
    </source>
</evidence>
<dbReference type="PANTHER" id="PTHR30386">
    <property type="entry name" value="MEMBRANE FUSION SUBUNIT OF EMRAB-TOLC MULTIDRUG EFFLUX PUMP"/>
    <property type="match status" value="1"/>
</dbReference>
<keyword evidence="4" id="KW-1003">Cell membrane</keyword>
<dbReference type="GO" id="GO:0046677">
    <property type="term" value="P:response to antibiotic"/>
    <property type="evidence" value="ECO:0007669"/>
    <property type="project" value="UniProtKB-ARBA"/>
</dbReference>
<evidence type="ECO:0000256" key="4">
    <source>
        <dbReference type="ARBA" id="ARBA00022475"/>
    </source>
</evidence>
<keyword evidence="13" id="KW-1185">Reference proteome</keyword>
<feature type="domain" description="Multidrug export protein EmrA/FarA alpha-helical hairpin" evidence="9">
    <location>
        <begin position="89"/>
        <end position="208"/>
    </location>
</feature>
<accession>A0AA41HK77</accession>
<gene>
    <name evidence="10" type="ORF">KVP70_32515</name>
    <name evidence="11" type="ORF">L1274_006556</name>
</gene>
<organism evidence="10 12">
    <name type="scientific">Duganella violaceipulchra</name>
    <dbReference type="NCBI Taxonomy" id="2849652"/>
    <lineage>
        <taxon>Bacteria</taxon>
        <taxon>Pseudomonadati</taxon>
        <taxon>Pseudomonadota</taxon>
        <taxon>Betaproteobacteria</taxon>
        <taxon>Burkholderiales</taxon>
        <taxon>Oxalobacteraceae</taxon>
        <taxon>Telluria group</taxon>
        <taxon>Duganella</taxon>
    </lineage>
</organism>
<evidence type="ECO:0000256" key="5">
    <source>
        <dbReference type="ARBA" id="ARBA00022519"/>
    </source>
</evidence>
<evidence type="ECO:0000256" key="6">
    <source>
        <dbReference type="ARBA" id="ARBA00022692"/>
    </source>
</evidence>
<evidence type="ECO:0000256" key="2">
    <source>
        <dbReference type="ARBA" id="ARBA00009477"/>
    </source>
</evidence>
<dbReference type="InterPro" id="IPR050739">
    <property type="entry name" value="MFP"/>
</dbReference>
<evidence type="ECO:0000259" key="9">
    <source>
        <dbReference type="Pfam" id="PF25885"/>
    </source>
</evidence>
<comment type="caution">
    <text evidence="10">The sequence shown here is derived from an EMBL/GenBank/DDBJ whole genome shotgun (WGS) entry which is preliminary data.</text>
</comment>
<keyword evidence="5" id="KW-0997">Cell inner membrane</keyword>
<evidence type="ECO:0000256" key="7">
    <source>
        <dbReference type="ARBA" id="ARBA00022989"/>
    </source>
</evidence>
<dbReference type="GO" id="GO:0005886">
    <property type="term" value="C:plasma membrane"/>
    <property type="evidence" value="ECO:0007669"/>
    <property type="project" value="UniProtKB-SubCell"/>
</dbReference>
<dbReference type="AlphaFoldDB" id="A0AA41HK77"/>
<keyword evidence="3" id="KW-0813">Transport</keyword>
<keyword evidence="7" id="KW-1133">Transmembrane helix</keyword>
<proteinExistence type="inferred from homology"/>